<dbReference type="GO" id="GO:0005886">
    <property type="term" value="C:plasma membrane"/>
    <property type="evidence" value="ECO:0007669"/>
    <property type="project" value="UniProtKB-SubCell"/>
</dbReference>
<evidence type="ECO:0000256" key="2">
    <source>
        <dbReference type="ARBA" id="ARBA00022475"/>
    </source>
</evidence>
<evidence type="ECO:0000256" key="6">
    <source>
        <dbReference type="SAM" id="Phobius"/>
    </source>
</evidence>
<dbReference type="AlphaFoldDB" id="A0A4Q7ZQY2"/>
<evidence type="ECO:0000259" key="7">
    <source>
        <dbReference type="Pfam" id="PF02687"/>
    </source>
</evidence>
<sequence length="86" mass="9013">MKLVGASNWFVQAPFVVEAMMAGVAGAVAGFALLLAGELLVPTEWTRALPPVPNGRVWLTLPLLAAAGAGVSGCTAWLTLRFHLRI</sequence>
<evidence type="ECO:0000256" key="4">
    <source>
        <dbReference type="ARBA" id="ARBA00022989"/>
    </source>
</evidence>
<evidence type="ECO:0000256" key="3">
    <source>
        <dbReference type="ARBA" id="ARBA00022692"/>
    </source>
</evidence>
<gene>
    <name evidence="8" type="ORF">EV385_5456</name>
</gene>
<keyword evidence="4 6" id="KW-1133">Transmembrane helix</keyword>
<comment type="subcellular location">
    <subcellularLocation>
        <location evidence="1">Cell membrane</location>
        <topology evidence="1">Multi-pass membrane protein</topology>
    </subcellularLocation>
</comment>
<comment type="caution">
    <text evidence="8">The sequence shown here is derived from an EMBL/GenBank/DDBJ whole genome shotgun (WGS) entry which is preliminary data.</text>
</comment>
<keyword evidence="3 6" id="KW-0812">Transmembrane</keyword>
<dbReference type="InterPro" id="IPR003838">
    <property type="entry name" value="ABC3_permease_C"/>
</dbReference>
<dbReference type="Pfam" id="PF02687">
    <property type="entry name" value="FtsX"/>
    <property type="match status" value="1"/>
</dbReference>
<keyword evidence="5 6" id="KW-0472">Membrane</keyword>
<feature type="transmembrane region" description="Helical" evidence="6">
    <location>
        <begin position="57"/>
        <end position="80"/>
    </location>
</feature>
<keyword evidence="9" id="KW-1185">Reference proteome</keyword>
<feature type="domain" description="ABC3 transporter permease C-terminal" evidence="7">
    <location>
        <begin position="1"/>
        <end position="81"/>
    </location>
</feature>
<dbReference type="Proteomes" id="UP000292564">
    <property type="component" value="Unassembled WGS sequence"/>
</dbReference>
<evidence type="ECO:0000313" key="8">
    <source>
        <dbReference type="EMBL" id="RZU53527.1"/>
    </source>
</evidence>
<evidence type="ECO:0000313" key="9">
    <source>
        <dbReference type="Proteomes" id="UP000292564"/>
    </source>
</evidence>
<name>A0A4Q7ZQY2_9ACTN</name>
<feature type="transmembrane region" description="Helical" evidence="6">
    <location>
        <begin position="12"/>
        <end position="37"/>
    </location>
</feature>
<reference evidence="8 9" key="1">
    <citation type="submission" date="2019-02" db="EMBL/GenBank/DDBJ databases">
        <title>Sequencing the genomes of 1000 actinobacteria strains.</title>
        <authorList>
            <person name="Klenk H.-P."/>
        </authorList>
    </citation>
    <scope>NUCLEOTIDE SEQUENCE [LARGE SCALE GENOMIC DNA]</scope>
    <source>
        <strain evidence="8 9">DSM 45162</strain>
    </source>
</reference>
<protein>
    <recommendedName>
        <fullName evidence="7">ABC3 transporter permease C-terminal domain-containing protein</fullName>
    </recommendedName>
</protein>
<evidence type="ECO:0000256" key="5">
    <source>
        <dbReference type="ARBA" id="ARBA00023136"/>
    </source>
</evidence>
<keyword evidence="2" id="KW-1003">Cell membrane</keyword>
<dbReference type="EMBL" id="SHKY01000001">
    <property type="protein sequence ID" value="RZU53527.1"/>
    <property type="molecule type" value="Genomic_DNA"/>
</dbReference>
<organism evidence="8 9">
    <name type="scientific">Krasilnikovia cinnamomea</name>
    <dbReference type="NCBI Taxonomy" id="349313"/>
    <lineage>
        <taxon>Bacteria</taxon>
        <taxon>Bacillati</taxon>
        <taxon>Actinomycetota</taxon>
        <taxon>Actinomycetes</taxon>
        <taxon>Micromonosporales</taxon>
        <taxon>Micromonosporaceae</taxon>
        <taxon>Krasilnikovia</taxon>
    </lineage>
</organism>
<proteinExistence type="predicted"/>
<evidence type="ECO:0000256" key="1">
    <source>
        <dbReference type="ARBA" id="ARBA00004651"/>
    </source>
</evidence>
<accession>A0A4Q7ZQY2</accession>
<dbReference type="RefSeq" id="WP_423203135.1">
    <property type="nucleotide sequence ID" value="NZ_SHKY01000001.1"/>
</dbReference>